<evidence type="ECO:0000313" key="1">
    <source>
        <dbReference type="EMBL" id="WAH44015.1"/>
    </source>
</evidence>
<evidence type="ECO:0000313" key="2">
    <source>
        <dbReference type="Proteomes" id="UP001164761"/>
    </source>
</evidence>
<proteinExistence type="predicted"/>
<dbReference type="EMBL" id="CP104067">
    <property type="protein sequence ID" value="WAH44015.1"/>
    <property type="molecule type" value="Genomic_DNA"/>
</dbReference>
<sequence length="413" mass="47384">MSDKKRICFVIMGYGTKTDYSTARTLDLDKTYRNIIKPAAEAAGLKCVRADDIRHSGIIDVPMYQYILSADVVIADLSTYNPNALYELGVRHALQPHTTITISEKDLKYPFDVEHTVIRKYEHLGKGIDFEEVERFRQELIDTINEILHNPQVDSPVYTYLQGLQPPVFQPDWSQAIEASDNDRSLSQIVAAAQQALDSDEFETAKVLFTLAHSIDKKNVYVVQKLCLATYKSKKPDHISALTEALSILDQVGPDTTTDPETLGLSGAIYKRLWEETIERTHLDKSVEYYERGFYIKRDYYNGINFAYLLNVRGNISGDQNEAIADYVLASRVRKQVVRICEKMMEAVDFEKRDDRYWILATMEEALFGLGELDRYKEIKKRAQSSAKENWERKTTEEQIHKLGLLINAHPLH</sequence>
<dbReference type="RefSeq" id="WP_268007918.1">
    <property type="nucleotide sequence ID" value="NZ_BSUT01000001.1"/>
</dbReference>
<dbReference type="InterPro" id="IPR046880">
    <property type="entry name" value="TPR-S"/>
</dbReference>
<reference evidence="1" key="1">
    <citation type="submission" date="2022-08" db="EMBL/GenBank/DDBJ databases">
        <title>Alicyclobacillus fastidiosus DSM 17978, complete genome.</title>
        <authorList>
            <person name="Wang Q."/>
            <person name="Cai R."/>
            <person name="Wang Z."/>
        </authorList>
    </citation>
    <scope>NUCLEOTIDE SEQUENCE</scope>
    <source>
        <strain evidence="1">DSM 17978</strain>
    </source>
</reference>
<dbReference type="Gene3D" id="1.25.40.10">
    <property type="entry name" value="Tetratricopeptide repeat domain"/>
    <property type="match status" value="1"/>
</dbReference>
<keyword evidence="2" id="KW-1185">Reference proteome</keyword>
<protein>
    <submittedName>
        <fullName evidence="1">DUF4071 domain-containing protein</fullName>
    </submittedName>
</protein>
<dbReference type="InterPro" id="IPR011990">
    <property type="entry name" value="TPR-like_helical_dom_sf"/>
</dbReference>
<dbReference type="Proteomes" id="UP001164761">
    <property type="component" value="Chromosome"/>
</dbReference>
<name>A0ABY6ZPZ9_9BACL</name>
<accession>A0ABY6ZPZ9</accession>
<dbReference type="Pfam" id="PF20308">
    <property type="entry name" value="TPR-S"/>
    <property type="match status" value="1"/>
</dbReference>
<gene>
    <name evidence="1" type="ORF">NZD89_11915</name>
</gene>
<organism evidence="1 2">
    <name type="scientific">Alicyclobacillus fastidiosus</name>
    <dbReference type="NCBI Taxonomy" id="392011"/>
    <lineage>
        <taxon>Bacteria</taxon>
        <taxon>Bacillati</taxon>
        <taxon>Bacillota</taxon>
        <taxon>Bacilli</taxon>
        <taxon>Bacillales</taxon>
        <taxon>Alicyclobacillaceae</taxon>
        <taxon>Alicyclobacillus</taxon>
    </lineage>
</organism>